<dbReference type="SUPFAM" id="SSF48452">
    <property type="entry name" value="TPR-like"/>
    <property type="match status" value="1"/>
</dbReference>
<evidence type="ECO:0000256" key="1">
    <source>
        <dbReference type="SAM" id="SignalP"/>
    </source>
</evidence>
<gene>
    <name evidence="2" type="ORF">ALGA_1076</name>
</gene>
<dbReference type="EMBL" id="AP018042">
    <property type="protein sequence ID" value="BAX79462.1"/>
    <property type="molecule type" value="Genomic_DNA"/>
</dbReference>
<proteinExistence type="predicted"/>
<protein>
    <recommendedName>
        <fullName evidence="4">SusD/RagB family nutrient-binding outer membrane lipoprotein</fullName>
    </recommendedName>
</protein>
<dbReference type="Pfam" id="PF12771">
    <property type="entry name" value="SusD-like_2"/>
    <property type="match status" value="1"/>
</dbReference>
<accession>A0A1Y1CHH3</accession>
<name>A0A1Y1CHH3_9BACT</name>
<organism evidence="2 3">
    <name type="scientific">Labilibaculum antarcticum</name>
    <dbReference type="NCBI Taxonomy" id="1717717"/>
    <lineage>
        <taxon>Bacteria</taxon>
        <taxon>Pseudomonadati</taxon>
        <taxon>Bacteroidota</taxon>
        <taxon>Bacteroidia</taxon>
        <taxon>Marinilabiliales</taxon>
        <taxon>Marinifilaceae</taxon>
        <taxon>Labilibaculum</taxon>
    </lineage>
</organism>
<evidence type="ECO:0000313" key="2">
    <source>
        <dbReference type="EMBL" id="BAX79462.1"/>
    </source>
</evidence>
<feature type="chain" id="PRO_5011987909" description="SusD/RagB family nutrient-binding outer membrane lipoprotein" evidence="1">
    <location>
        <begin position="20"/>
        <end position="523"/>
    </location>
</feature>
<dbReference type="OrthoDB" id="1387301at2"/>
<dbReference type="InterPro" id="IPR011990">
    <property type="entry name" value="TPR-like_helical_dom_sf"/>
</dbReference>
<dbReference type="Proteomes" id="UP000218267">
    <property type="component" value="Chromosome"/>
</dbReference>
<reference evidence="3" key="2">
    <citation type="journal article" date="2020" name="Antonie Van Leeuwenhoek">
        <title>Labilibaculum antarcticum sp. nov., a novel facultative anaerobic, psychrotorelant bacterium isolated from marine sediment of Antarctica.</title>
        <authorList>
            <person name="Watanabe M."/>
            <person name="Kojima H."/>
            <person name="Fukui M."/>
        </authorList>
    </citation>
    <scope>NUCLEOTIDE SEQUENCE [LARGE SCALE GENOMIC DNA]</scope>
    <source>
        <strain evidence="3">SPP2</strain>
    </source>
</reference>
<keyword evidence="3" id="KW-1185">Reference proteome</keyword>
<dbReference type="Gene3D" id="1.25.40.390">
    <property type="match status" value="1"/>
</dbReference>
<dbReference type="InterPro" id="IPR041662">
    <property type="entry name" value="SusD-like_2"/>
</dbReference>
<keyword evidence="1" id="KW-0732">Signal</keyword>
<evidence type="ECO:0008006" key="4">
    <source>
        <dbReference type="Google" id="ProtNLM"/>
    </source>
</evidence>
<dbReference type="RefSeq" id="WP_096428365.1">
    <property type="nucleotide sequence ID" value="NZ_AP018042.1"/>
</dbReference>
<reference evidence="2 3" key="1">
    <citation type="journal article" date="2018" name="Mar. Genomics">
        <title>Complete genome sequence of Marinifilaceae bacterium strain SPP2, isolated from the Antarctic marine sediment.</title>
        <authorList>
            <person name="Watanabe M."/>
            <person name="Kojima H."/>
            <person name="Fukui M."/>
        </authorList>
    </citation>
    <scope>NUCLEOTIDE SEQUENCE [LARGE SCALE GENOMIC DNA]</scope>
    <source>
        <strain evidence="2 3">SPP2</strain>
    </source>
</reference>
<dbReference type="AlphaFoldDB" id="A0A1Y1CHH3"/>
<feature type="signal peptide" evidence="1">
    <location>
        <begin position="1"/>
        <end position="19"/>
    </location>
</feature>
<dbReference type="KEGG" id="mbas:ALGA_1076"/>
<evidence type="ECO:0000313" key="3">
    <source>
        <dbReference type="Proteomes" id="UP000218267"/>
    </source>
</evidence>
<sequence length="523" mass="58458">MKYKIIAFSLACLSVFGWGCDNYLDINEDPNVLRDIPEAKVVLPAAELNLANQMMGWDFGFGAGFWSEYWTQAYDASQFKFLCEYEPTDFGTAYNDLTAGVLLDCKRMKTVATENNNTGVYYAAEALSIFTWQITTDVWGDIPYFEALKGDEGIVSPKFDEGSAIYADLLARVDALLAVDISEASLPASYDFYFGGDLDQWKLFANSLKLKLMIRLSETSTYNNAALVSFIESAEFIKNNAGISGSTWSDKVEGKRHPMREFEEGEAGYLSGNVIASKNFLDYLEMNTDPRLDVLFEMTGGYHLGAFFGDFASKEDSDGNGDLDEDEDYSQAVFSQNQSLVIMSVWEVNFYIAEVYARAGNNAKAKEYYDLGVQASMKMHINDIDVDLDKDLALALAATLTDDIITTGYATWVDGTIEEGIKQIAMQKWVANANYQHIESFLERNRTKYPAVNTIDIRKDRADAYANFPLGDLTIAIEGRGRTNAKLPASPIYPDAIMTRNENAPAQKEDLLEKVWWNLKSGL</sequence>